<comment type="caution">
    <text evidence="3">The sequence shown here is derived from an EMBL/GenBank/DDBJ whole genome shotgun (WGS) entry which is preliminary data.</text>
</comment>
<feature type="signal peptide" evidence="1">
    <location>
        <begin position="1"/>
        <end position="19"/>
    </location>
</feature>
<keyword evidence="1" id="KW-0732">Signal</keyword>
<dbReference type="RefSeq" id="WP_237601664.1">
    <property type="nucleotide sequence ID" value="NZ_JAIRBA010000003.1"/>
</dbReference>
<proteinExistence type="predicted"/>
<evidence type="ECO:0000256" key="1">
    <source>
        <dbReference type="SAM" id="SignalP"/>
    </source>
</evidence>
<organism evidence="3 4">
    <name type="scientific">Aequorivita vitellina</name>
    <dbReference type="NCBI Taxonomy" id="2874475"/>
    <lineage>
        <taxon>Bacteria</taxon>
        <taxon>Pseudomonadati</taxon>
        <taxon>Bacteroidota</taxon>
        <taxon>Flavobacteriia</taxon>
        <taxon>Flavobacteriales</taxon>
        <taxon>Flavobacteriaceae</taxon>
        <taxon>Aequorivita</taxon>
    </lineage>
</organism>
<keyword evidence="4" id="KW-1185">Reference proteome</keyword>
<dbReference type="InterPro" id="IPR025665">
    <property type="entry name" value="Beta-barrel_OMP_2"/>
</dbReference>
<evidence type="ECO:0000313" key="3">
    <source>
        <dbReference type="EMBL" id="MCG2417845.1"/>
    </source>
</evidence>
<gene>
    <name evidence="3" type="ORF">K8089_02340</name>
</gene>
<feature type="domain" description="Outer membrane protein beta-barrel" evidence="2">
    <location>
        <begin position="217"/>
        <end position="377"/>
    </location>
</feature>
<dbReference type="Pfam" id="PF13568">
    <property type="entry name" value="OMP_b-brl_2"/>
    <property type="match status" value="1"/>
</dbReference>
<dbReference type="AlphaFoldDB" id="A0A9X1U0M5"/>
<feature type="chain" id="PRO_5040760431" evidence="1">
    <location>
        <begin position="20"/>
        <end position="404"/>
    </location>
</feature>
<name>A0A9X1U0M5_9FLAO</name>
<protein>
    <submittedName>
        <fullName evidence="3">PorT family protein</fullName>
    </submittedName>
</protein>
<evidence type="ECO:0000259" key="2">
    <source>
        <dbReference type="Pfam" id="PF13568"/>
    </source>
</evidence>
<reference evidence="3" key="1">
    <citation type="submission" date="2021-09" db="EMBL/GenBank/DDBJ databases">
        <title>Genome of Aequorivita sp. strain F47161.</title>
        <authorList>
            <person name="Wang Y."/>
        </authorList>
    </citation>
    <scope>NUCLEOTIDE SEQUENCE</scope>
    <source>
        <strain evidence="3">F47161</strain>
    </source>
</reference>
<evidence type="ECO:0000313" key="4">
    <source>
        <dbReference type="Proteomes" id="UP001139461"/>
    </source>
</evidence>
<dbReference type="EMBL" id="JAIRBA010000003">
    <property type="protein sequence ID" value="MCG2417845.1"/>
    <property type="molecule type" value="Genomic_DNA"/>
</dbReference>
<sequence length="404" mass="46272">MKFNIFFAAILFSTISAFSQTHFEPGYIIETNGTKVACLIKNEDWKGSPTTFVYKLSENGETKIGSLDNVIEFGSEQSFKYIKATVEIDQSTDVVNNLKFDRNPDLKEETIFLKTLVEGKASLYFTLNSDTPRYFYSKDNGTIEQLIYKRYLVTRLKMGTNDRYKQQLATNLNCSDLTEKSFENLEYKTNSLINIITKYNSCHNSESVVFKKNKREAKFNLSIRPGVTFSSFSMQRRGDAQVNFDSNTGIRIGVEAEYIFPFNNGKWSVFVEPTYRSYKTEKEILYVDMITFQKYTTVSVNYTSIELPLGGRHYMYLKNDAAFFIDAAVIMDLTTLGSEINSSNEDSYDLNVMADAALALGVGFRYQNKYSVSARYHTSRQLLNYENINSGYKSFAVIVGYNFL</sequence>
<accession>A0A9X1U0M5</accession>
<dbReference type="Proteomes" id="UP001139461">
    <property type="component" value="Unassembled WGS sequence"/>
</dbReference>